<evidence type="ECO:0000313" key="3">
    <source>
        <dbReference type="EMBL" id="MBD2848498.1"/>
    </source>
</evidence>
<reference evidence="3" key="1">
    <citation type="submission" date="2020-09" db="EMBL/GenBank/DDBJ databases">
        <title>A novel bacterium of genus Paenibacillus, isolated from South China Sea.</title>
        <authorList>
            <person name="Huang H."/>
            <person name="Mo K."/>
            <person name="Hu Y."/>
        </authorList>
    </citation>
    <scope>NUCLEOTIDE SEQUENCE</scope>
    <source>
        <strain evidence="3">IB182496</strain>
    </source>
</reference>
<dbReference type="Pfam" id="PF01381">
    <property type="entry name" value="HTH_3"/>
    <property type="match status" value="1"/>
</dbReference>
<organism evidence="3 4">
    <name type="scientific">Paenibacillus sabuli</name>
    <dbReference type="NCBI Taxonomy" id="2772509"/>
    <lineage>
        <taxon>Bacteria</taxon>
        <taxon>Bacillati</taxon>
        <taxon>Bacillota</taxon>
        <taxon>Bacilli</taxon>
        <taxon>Bacillales</taxon>
        <taxon>Paenibacillaceae</taxon>
        <taxon>Paenibacillus</taxon>
    </lineage>
</organism>
<proteinExistence type="predicted"/>
<evidence type="ECO:0000313" key="4">
    <source>
        <dbReference type="Proteomes" id="UP000621560"/>
    </source>
</evidence>
<dbReference type="InterPro" id="IPR001387">
    <property type="entry name" value="Cro/C1-type_HTH"/>
</dbReference>
<dbReference type="AlphaFoldDB" id="A0A927C070"/>
<dbReference type="InterPro" id="IPR010982">
    <property type="entry name" value="Lambda_DNA-bd_dom_sf"/>
</dbReference>
<feature type="domain" description="HTH cro/C1-type" evidence="2">
    <location>
        <begin position="83"/>
        <end position="137"/>
    </location>
</feature>
<evidence type="ECO:0000259" key="2">
    <source>
        <dbReference type="PROSITE" id="PS50943"/>
    </source>
</evidence>
<dbReference type="Proteomes" id="UP000621560">
    <property type="component" value="Unassembled WGS sequence"/>
</dbReference>
<keyword evidence="1" id="KW-0238">DNA-binding</keyword>
<dbReference type="PANTHER" id="PTHR46558:SF4">
    <property type="entry name" value="DNA-BIDING PHAGE PROTEIN"/>
    <property type="match status" value="1"/>
</dbReference>
<accession>A0A927C070</accession>
<dbReference type="GO" id="GO:0003677">
    <property type="term" value="F:DNA binding"/>
    <property type="evidence" value="ECO:0007669"/>
    <property type="project" value="UniProtKB-KW"/>
</dbReference>
<protein>
    <submittedName>
        <fullName evidence="3">Helix-turn-helix domain-containing protein</fullName>
    </submittedName>
</protein>
<dbReference type="SMART" id="SM00530">
    <property type="entry name" value="HTH_XRE"/>
    <property type="match status" value="2"/>
</dbReference>
<dbReference type="EMBL" id="JACXIZ010000070">
    <property type="protein sequence ID" value="MBD2848498.1"/>
    <property type="molecule type" value="Genomic_DNA"/>
</dbReference>
<dbReference type="Gene3D" id="1.10.260.40">
    <property type="entry name" value="lambda repressor-like DNA-binding domains"/>
    <property type="match status" value="1"/>
</dbReference>
<keyword evidence="4" id="KW-1185">Reference proteome</keyword>
<evidence type="ECO:0000256" key="1">
    <source>
        <dbReference type="ARBA" id="ARBA00023125"/>
    </source>
</evidence>
<sequence>MTSKERAKLREMRLSKKLTATKVGEHVGCSYAQISQFELKEDYPMAADKIKRYKEFIMSAPIPTAEVKLKSKIKNVSLKDGTLKEGREGRGYTQTELSQILKINQSAYNLYEQGKLDVPIKLFVALSELISIEADDIVKFKYYNPYSSTKKSL</sequence>
<gene>
    <name evidence="3" type="ORF">IDH44_25240</name>
</gene>
<comment type="caution">
    <text evidence="3">The sequence shown here is derived from an EMBL/GenBank/DDBJ whole genome shotgun (WGS) entry which is preliminary data.</text>
</comment>
<dbReference type="CDD" id="cd00093">
    <property type="entry name" value="HTH_XRE"/>
    <property type="match status" value="2"/>
</dbReference>
<dbReference type="PANTHER" id="PTHR46558">
    <property type="entry name" value="TRACRIPTIONAL REGULATORY PROTEIN-RELATED-RELATED"/>
    <property type="match status" value="1"/>
</dbReference>
<name>A0A927C070_9BACL</name>
<dbReference type="RefSeq" id="WP_190921597.1">
    <property type="nucleotide sequence ID" value="NZ_JACXIZ010000070.1"/>
</dbReference>
<dbReference type="PROSITE" id="PS50943">
    <property type="entry name" value="HTH_CROC1"/>
    <property type="match status" value="1"/>
</dbReference>
<dbReference type="SUPFAM" id="SSF47413">
    <property type="entry name" value="lambda repressor-like DNA-binding domains"/>
    <property type="match status" value="1"/>
</dbReference>